<protein>
    <submittedName>
        <fullName evidence="1">Molybdenum carrier protein</fullName>
    </submittedName>
</protein>
<dbReference type="Gene3D" id="3.40.50.450">
    <property type="match status" value="1"/>
</dbReference>
<evidence type="ECO:0000313" key="2">
    <source>
        <dbReference type="Proteomes" id="UP000676506"/>
    </source>
</evidence>
<proteinExistence type="predicted"/>
<dbReference type="Proteomes" id="UP000676506">
    <property type="component" value="Chromosome 1"/>
</dbReference>
<dbReference type="EMBL" id="CP072648">
    <property type="protein sequence ID" value="QUW03778.1"/>
    <property type="molecule type" value="Genomic_DNA"/>
</dbReference>
<dbReference type="RefSeq" id="WP_211429668.1">
    <property type="nucleotide sequence ID" value="NZ_CP072648.1"/>
</dbReference>
<organism evidence="1 2">
    <name type="scientific">Chloracidobacterium validum</name>
    <dbReference type="NCBI Taxonomy" id="2821543"/>
    <lineage>
        <taxon>Bacteria</taxon>
        <taxon>Pseudomonadati</taxon>
        <taxon>Acidobacteriota</taxon>
        <taxon>Terriglobia</taxon>
        <taxon>Terriglobales</taxon>
        <taxon>Acidobacteriaceae</taxon>
        <taxon>Chloracidobacterium</taxon>
    </lineage>
</organism>
<dbReference type="InterPro" id="IPR024755">
    <property type="entry name" value="cpYpsA"/>
</dbReference>
<dbReference type="Pfam" id="PF12694">
    <property type="entry name" value="cpYpsA"/>
    <property type="match status" value="1"/>
</dbReference>
<accession>A0ABX8BDQ5</accession>
<name>A0ABX8BDQ5_9BACT</name>
<evidence type="ECO:0000313" key="1">
    <source>
        <dbReference type="EMBL" id="QUW03778.1"/>
    </source>
</evidence>
<dbReference type="SUPFAM" id="SSF102405">
    <property type="entry name" value="MCP/YpsA-like"/>
    <property type="match status" value="1"/>
</dbReference>
<reference evidence="1 2" key="1">
    <citation type="submission" date="2021-03" db="EMBL/GenBank/DDBJ databases">
        <title>Genomic and phenotypic characterization of Chloracidobacterium isolates provides evidence for multiple species.</title>
        <authorList>
            <person name="Saini M.K."/>
            <person name="Costas A.M.G."/>
            <person name="Tank M."/>
            <person name="Bryant D.A."/>
        </authorList>
    </citation>
    <scope>NUCLEOTIDE SEQUENCE [LARGE SCALE GENOMIC DNA]</scope>
    <source>
        <strain evidence="1 2">BV2-C</strain>
    </source>
</reference>
<gene>
    <name evidence="1" type="ORF">J8C06_04920</name>
</gene>
<keyword evidence="2" id="KW-1185">Reference proteome</keyword>
<sequence>MVIVSGGQTGVDRAALDAARQVGLPRAGWCPRGRWAEDGVIPATYPLVETPDAAPAQRTAWNVRDSNATLVLVEDALLGGTALTVQYALAWRRPCALVTLGLPDAPAIITEWLGRLRPVRLNIAGPRESEQPGVYARSHALLTQVLTLVKVALR</sequence>